<dbReference type="OrthoDB" id="879166at2"/>
<evidence type="ECO:0000256" key="1">
    <source>
        <dbReference type="PROSITE-ProRule" id="PRU00339"/>
    </source>
</evidence>
<keyword evidence="1" id="KW-0802">TPR repeat</keyword>
<dbReference type="InterPro" id="IPR011600">
    <property type="entry name" value="Pept_C14_caspase"/>
</dbReference>
<dbReference type="Gene3D" id="3.40.50.1460">
    <property type="match status" value="1"/>
</dbReference>
<evidence type="ECO:0000313" key="5">
    <source>
        <dbReference type="Proteomes" id="UP000240357"/>
    </source>
</evidence>
<dbReference type="Gene3D" id="1.25.40.10">
    <property type="entry name" value="Tetratricopeptide repeat domain"/>
    <property type="match status" value="2"/>
</dbReference>
<organism evidence="4 5">
    <name type="scientific">Adhaeribacter arboris</name>
    <dbReference type="NCBI Taxonomy" id="2072846"/>
    <lineage>
        <taxon>Bacteria</taxon>
        <taxon>Pseudomonadati</taxon>
        <taxon>Bacteroidota</taxon>
        <taxon>Cytophagia</taxon>
        <taxon>Cytophagales</taxon>
        <taxon>Hymenobacteraceae</taxon>
        <taxon>Adhaeribacter</taxon>
    </lineage>
</organism>
<dbReference type="PANTHER" id="PTHR43628:SF1">
    <property type="entry name" value="CHITIN SYNTHASE REGULATORY FACTOR 2-RELATED"/>
    <property type="match status" value="1"/>
</dbReference>
<keyword evidence="5" id="KW-1185">Reference proteome</keyword>
<sequence length="926" mass="104496">MIDHTNTVVLLIGASDFPEDPTITPIPNVKANISRFKESLINPEIVGVPEANITISLNETKSQIERKLHDLAEKTRHKKYTLLVYYTGHGMLSSEDYELYLTTHYTHKKYLESDGINIEDFKKDIKRSAASQKIVLLDCCHSGAIIGTMNDTASTIQAEIKGFEGTYVMTSAAEDTPSLFPVDKPDQPTYFTGKLLEIINSGIESDCEYCSLREIYNKIEFDFRQAGLPRPQQSNFNTADQFFFSRNKKYEKPKSADEQAWEVAVRKNTKWAYLDFVKQFPESRLSDEAKLRIYQIEDKEYWLEASGKNTIFSLLEYLNNFSNGQFVEAANQKLEALRKKEEQEEEEQYWKQTLLVNNLTSFQNYLALYPDGRFAAKCQIQIESIKKEEAQKEADALRQKKQEELQAEQKRKAEQVQQLKQAADQLQQSGQYGEALELFKQILQIQPGHSPSLQAAKQCEKLIQKRKELEKEPSENQKEADLLKIKTRAIYGMAGLLALLAIFLIWKNYSTRSIATEAKKNNNLTIVKLNSGSSLLPDSINNNKDATSPPASLLHQADSLFAAKQYATALLLYTANNQNLQAEQIQRVAWIYENGTTNNASDINLLQAFRWYKKAAQAGNRGAMVKLANFYNKGIKGMLSPRKDSALFWFKSGAQLGDSLAMYTVGFMYHTGDGINKNKDSAAVWLQLAADRGIKKAKELLLTSTTPSSSLPNSTKLPNKALHLSNAKLTNTTKSPAKKIENLSSGPEDKADKLTLLRQADHYYVTRQYLAALNAYLKYPDNLSGEQCFRLGRIYQNGQGVSQNYPEALRWYQKAAEKGHALAMNDLGYMHKAGQGVTPNFTEAMAWYQKAAAKGEARAMNNMGFMYRNGLGVAHNDSVALNWYLKAAEKGDILAMKNLGNMYRDGIGVKKSKREAAKWYKKAGVK</sequence>
<dbReference type="EMBL" id="PYFT01000001">
    <property type="protein sequence ID" value="PSR53963.1"/>
    <property type="molecule type" value="Genomic_DNA"/>
</dbReference>
<dbReference type="Pfam" id="PF08238">
    <property type="entry name" value="Sel1"/>
    <property type="match status" value="7"/>
</dbReference>
<dbReference type="PANTHER" id="PTHR43628">
    <property type="entry name" value="ACTIVATOR OF C KINASE PROTEIN 1-RELATED"/>
    <property type="match status" value="1"/>
</dbReference>
<dbReference type="InterPro" id="IPR006597">
    <property type="entry name" value="Sel1-like"/>
</dbReference>
<dbReference type="SUPFAM" id="SSF52129">
    <property type="entry name" value="Caspase-like"/>
    <property type="match status" value="1"/>
</dbReference>
<dbReference type="InterPro" id="IPR019734">
    <property type="entry name" value="TPR_rpt"/>
</dbReference>
<dbReference type="Proteomes" id="UP000240357">
    <property type="component" value="Unassembled WGS sequence"/>
</dbReference>
<evidence type="ECO:0000256" key="2">
    <source>
        <dbReference type="SAM" id="Coils"/>
    </source>
</evidence>
<dbReference type="SMART" id="SM00671">
    <property type="entry name" value="SEL1"/>
    <property type="match status" value="7"/>
</dbReference>
<accession>A0A2T2YEP8</accession>
<comment type="caution">
    <text evidence="4">The sequence shown here is derived from an EMBL/GenBank/DDBJ whole genome shotgun (WGS) entry which is preliminary data.</text>
</comment>
<gene>
    <name evidence="4" type="ORF">AHMF7605_10750</name>
</gene>
<dbReference type="AlphaFoldDB" id="A0A2T2YEP8"/>
<evidence type="ECO:0000313" key="4">
    <source>
        <dbReference type="EMBL" id="PSR53963.1"/>
    </source>
</evidence>
<dbReference type="InterPro" id="IPR029030">
    <property type="entry name" value="Caspase-like_dom_sf"/>
</dbReference>
<dbReference type="SUPFAM" id="SSF81901">
    <property type="entry name" value="HCP-like"/>
    <property type="match status" value="2"/>
</dbReference>
<dbReference type="Pfam" id="PF00656">
    <property type="entry name" value="Peptidase_C14"/>
    <property type="match status" value="1"/>
</dbReference>
<protein>
    <recommendedName>
        <fullName evidence="3">Peptidase C14 caspase domain-containing protein</fullName>
    </recommendedName>
</protein>
<feature type="repeat" description="TPR" evidence="1">
    <location>
        <begin position="416"/>
        <end position="449"/>
    </location>
</feature>
<dbReference type="NCBIfam" id="NF047832">
    <property type="entry name" value="caspase_w_EACC1"/>
    <property type="match status" value="1"/>
</dbReference>
<name>A0A2T2YEP8_9BACT</name>
<dbReference type="GO" id="GO:0006508">
    <property type="term" value="P:proteolysis"/>
    <property type="evidence" value="ECO:0007669"/>
    <property type="project" value="InterPro"/>
</dbReference>
<dbReference type="InterPro" id="IPR011990">
    <property type="entry name" value="TPR-like_helical_dom_sf"/>
</dbReference>
<feature type="domain" description="Peptidase C14 caspase" evidence="3">
    <location>
        <begin position="8"/>
        <end position="234"/>
    </location>
</feature>
<evidence type="ECO:0000259" key="3">
    <source>
        <dbReference type="Pfam" id="PF00656"/>
    </source>
</evidence>
<keyword evidence="2" id="KW-0175">Coiled coil</keyword>
<dbReference type="RefSeq" id="WP_106929146.1">
    <property type="nucleotide sequence ID" value="NZ_PYFT01000001.1"/>
</dbReference>
<reference evidence="4 5" key="1">
    <citation type="submission" date="2018-03" db="EMBL/GenBank/DDBJ databases">
        <title>Adhaeribacter sp. HMF7605 Genome sequencing and assembly.</title>
        <authorList>
            <person name="Kang H."/>
            <person name="Kang J."/>
            <person name="Cha I."/>
            <person name="Kim H."/>
            <person name="Joh K."/>
        </authorList>
    </citation>
    <scope>NUCLEOTIDE SEQUENCE [LARGE SCALE GENOMIC DNA]</scope>
    <source>
        <strain evidence="4 5">HMF7605</strain>
    </source>
</reference>
<proteinExistence type="predicted"/>
<dbReference type="GO" id="GO:0004197">
    <property type="term" value="F:cysteine-type endopeptidase activity"/>
    <property type="evidence" value="ECO:0007669"/>
    <property type="project" value="InterPro"/>
</dbReference>
<dbReference type="PROSITE" id="PS50005">
    <property type="entry name" value="TPR"/>
    <property type="match status" value="1"/>
</dbReference>
<dbReference type="InterPro" id="IPR052945">
    <property type="entry name" value="Mitotic_Regulator"/>
</dbReference>
<feature type="coiled-coil region" evidence="2">
    <location>
        <begin position="380"/>
        <end position="472"/>
    </location>
</feature>